<comment type="caution">
    <text evidence="4">The sequence shown here is derived from an EMBL/GenBank/DDBJ whole genome shotgun (WGS) entry which is preliminary data.</text>
</comment>
<dbReference type="SUPFAM" id="SSF52540">
    <property type="entry name" value="P-loop containing nucleoside triphosphate hydrolases"/>
    <property type="match status" value="1"/>
</dbReference>
<sequence>MNSAAIASILVVKDLSFAYANRPALLSAWSVRIGAGLTQLYGGDGSGKSTLLRLFAGKLLGEGQLSVAGARLHVEPETYRQNVFFIEPGTDAFNEVSATECTLSLSAGDSRFDAQKWRALAEGFSLTPHLDKPMYMLSTGSKRKVWLAAALASGRALTLLDEPTSALDANSIRFLWRVLSDSAGQPGRAIVIASAERIDSVPLSSLIELPSS</sequence>
<dbReference type="PANTHER" id="PTHR43158:SF2">
    <property type="entry name" value="SKFA PEPTIDE EXPORT ATP-BINDING PROTEIN SKFE"/>
    <property type="match status" value="1"/>
</dbReference>
<dbReference type="Proteomes" id="UP001549320">
    <property type="component" value="Unassembled WGS sequence"/>
</dbReference>
<accession>A0ABV2Q487</accession>
<feature type="domain" description="ABC transporter" evidence="3">
    <location>
        <begin position="37"/>
        <end position="165"/>
    </location>
</feature>
<keyword evidence="1" id="KW-0547">Nucleotide-binding</keyword>
<dbReference type="Gene3D" id="3.40.50.300">
    <property type="entry name" value="P-loop containing nucleotide triphosphate hydrolases"/>
    <property type="match status" value="1"/>
</dbReference>
<evidence type="ECO:0000256" key="2">
    <source>
        <dbReference type="ARBA" id="ARBA00022840"/>
    </source>
</evidence>
<dbReference type="GO" id="GO:0005524">
    <property type="term" value="F:ATP binding"/>
    <property type="evidence" value="ECO:0007669"/>
    <property type="project" value="UniProtKB-KW"/>
</dbReference>
<reference evidence="4 5" key="1">
    <citation type="submission" date="2024-06" db="EMBL/GenBank/DDBJ databases">
        <title>Sorghum-associated microbial communities from plants grown in Nebraska, USA.</title>
        <authorList>
            <person name="Schachtman D."/>
        </authorList>
    </citation>
    <scope>NUCLEOTIDE SEQUENCE [LARGE SCALE GENOMIC DNA]</scope>
    <source>
        <strain evidence="4 5">2709</strain>
    </source>
</reference>
<protein>
    <submittedName>
        <fullName evidence="4">ABC-2 type transport system ATP-binding protein</fullName>
    </submittedName>
</protein>
<evidence type="ECO:0000313" key="5">
    <source>
        <dbReference type="Proteomes" id="UP001549320"/>
    </source>
</evidence>
<dbReference type="InterPro" id="IPR003439">
    <property type="entry name" value="ABC_transporter-like_ATP-bd"/>
</dbReference>
<dbReference type="PANTHER" id="PTHR43158">
    <property type="entry name" value="SKFA PEPTIDE EXPORT ATP-BINDING PROTEIN SKFE"/>
    <property type="match status" value="1"/>
</dbReference>
<name>A0ABV2Q487_9BURK</name>
<dbReference type="EMBL" id="JBEPSH010000002">
    <property type="protein sequence ID" value="MET4575839.1"/>
    <property type="molecule type" value="Genomic_DNA"/>
</dbReference>
<keyword evidence="5" id="KW-1185">Reference proteome</keyword>
<organism evidence="4 5">
    <name type="scientific">Ottowia thiooxydans</name>
    <dbReference type="NCBI Taxonomy" id="219182"/>
    <lineage>
        <taxon>Bacteria</taxon>
        <taxon>Pseudomonadati</taxon>
        <taxon>Pseudomonadota</taxon>
        <taxon>Betaproteobacteria</taxon>
        <taxon>Burkholderiales</taxon>
        <taxon>Comamonadaceae</taxon>
        <taxon>Ottowia</taxon>
    </lineage>
</organism>
<keyword evidence="2 4" id="KW-0067">ATP-binding</keyword>
<proteinExistence type="predicted"/>
<evidence type="ECO:0000313" key="4">
    <source>
        <dbReference type="EMBL" id="MET4575839.1"/>
    </source>
</evidence>
<dbReference type="InterPro" id="IPR027417">
    <property type="entry name" value="P-loop_NTPase"/>
</dbReference>
<gene>
    <name evidence="4" type="ORF">ABIE13_000939</name>
</gene>
<evidence type="ECO:0000259" key="3">
    <source>
        <dbReference type="Pfam" id="PF00005"/>
    </source>
</evidence>
<dbReference type="Pfam" id="PF00005">
    <property type="entry name" value="ABC_tran"/>
    <property type="match status" value="1"/>
</dbReference>
<dbReference type="RefSeq" id="WP_354441565.1">
    <property type="nucleotide sequence ID" value="NZ_JBEPSH010000002.1"/>
</dbReference>
<evidence type="ECO:0000256" key="1">
    <source>
        <dbReference type="ARBA" id="ARBA00022741"/>
    </source>
</evidence>